<dbReference type="InterPro" id="IPR043146">
    <property type="entry name" value="Penicillin_amidase_N_B-knob"/>
</dbReference>
<reference evidence="8" key="1">
    <citation type="submission" date="2016-09" db="EMBL/GenBank/DDBJ databases">
        <authorList>
            <person name="Varghese N."/>
            <person name="Submissions S."/>
        </authorList>
    </citation>
    <scope>NUCLEOTIDE SEQUENCE [LARGE SCALE GENOMIC DNA]</scope>
    <source>
        <strain evidence="8">JS23</strain>
    </source>
</reference>
<dbReference type="InterPro" id="IPR023343">
    <property type="entry name" value="Penicillin_amidase_dom1"/>
</dbReference>
<gene>
    <name evidence="7" type="ORF">SAMN05216551_10130</name>
</gene>
<comment type="similarity">
    <text evidence="1">Belongs to the peptidase S45 family.</text>
</comment>
<evidence type="ECO:0000256" key="2">
    <source>
        <dbReference type="ARBA" id="ARBA00022729"/>
    </source>
</evidence>
<name>A0A1H2PJK4_9BURK</name>
<dbReference type="Gene3D" id="1.10.1400.10">
    <property type="match status" value="1"/>
</dbReference>
<dbReference type="PANTHER" id="PTHR34218:SF3">
    <property type="entry name" value="ACYL-HOMOSERINE LACTONE ACYLASE PVDQ"/>
    <property type="match status" value="1"/>
</dbReference>
<proteinExistence type="inferred from homology"/>
<dbReference type="Gene3D" id="3.60.20.10">
    <property type="entry name" value="Glutamine Phosphoribosylpyrophosphate, subunit 1, domain 1"/>
    <property type="match status" value="1"/>
</dbReference>
<feature type="compositionally biased region" description="Polar residues" evidence="5">
    <location>
        <begin position="1133"/>
        <end position="1149"/>
    </location>
</feature>
<keyword evidence="2 6" id="KW-0732">Signal</keyword>
<dbReference type="InterPro" id="IPR029055">
    <property type="entry name" value="Ntn_hydrolases_N"/>
</dbReference>
<dbReference type="InterPro" id="IPR043147">
    <property type="entry name" value="Penicillin_amidase_A-knob"/>
</dbReference>
<sequence length="1356" mass="141380">MSGTCLSTTRRLGALLLSAGALVLAACGATRPDAPPTRASAAETAQKAETATATADDRAGTAATRRLRAAISRGADGVPHIVADDWASLGWGTAYVQAQDDLCTMAEAFVTYRGERARYFGPDGHQRTASTLGEIDNLDSDFLFRLIDDDARVAAYRAAQPPRVRALVDGFAAGYNRYLEALRAGGEAGRHLACRQAPWLAEITPADVYRRLFAANIAGGLARFGARIAQARPPAADRAKADAASDAMPIAKPRLDGSTGAASEAIPNGKTGGVLDGDPKAGAQATPDALGVAATAYGAARFGEADQVDQAGQAGQANTERAGLGRLAVRDGEFEVGGGHGIGSNALAFGAAASQGGRAVLLGNPHWFLEGPDRFYQMRLTVPGELDVAGVGFLGVPVVMIGYNQDIAWTHTVSAARRFGVFQLALASDSPTTYLEDGRRVAMQAVPLTVQVRQPDGTLQAVTRTLYRTVQGPVLDLGALSPALRWQAGQAFVLRDINADNYRIFENFLAWGQAGSLDAFVAIQRRMAAMPWVNTVAIGRGDPRVWFGDVGAVPNVSDALAARCTTPLGRAFAAQVPGVPFLDGTRADCAWPTSAEAVQPGAMPASAQPQLFRQDFVANMNNTHWLVNPAQPLTGFAAVLGGERGELGLRPRLGFRIAAERIAGSDRAGPAGASVPSVAHVALDARSMSALLFKRAALDAVCVTQAPHALSADIPGGPLPTVVDRDPLGGAPLSVSSVDLREACEVLARWDDTGGRDARGAVLWDAWWARIMTVPESQRYAQPFDPARPLATPAMLSVDRETLARMLGIAVVRLREGGFTPQAERGAALYAVRHGVRIPWFGGCDDGGYFTSGCADQPIEQGGQRIDAQAIANTYLQVVSFPTSPGDETPMQAMTLMAGAQSDDPASPHYVDGMLRYARQQWASRPIAKAGRASADGAAPQEHVLDSASPAQSSPTFEAPGRAAPSADWRRRMPSWPAREASALLGMPEARLVAGETGADSRVSRLDVSSRSPEAWFADLAARGPLDVMVRNEQAIAERDVPKGGTFAAAGLRRRGDAANWHDAFAVTRYYPSDDGSAERSGTGTSTGNARREAYREVQFFDSAGGNVLKLHPLGGERDPSAQRAFDAWVARHQSSQGSAPARGETSSADAVDGADAQTEATGATEAVEAVEATEASTGAVRRGAAGVARCAGDASQRLSNGAARLGLAAALALVKTNRMPVRIDVFNPGAEMTHRGRVVGLDDIGGGWLSVRMAGYRLHVRPSGLEAACVDRAGAVTLLDAVGVPAAVLAPAAGAEAGSRSRWRALWAARAIAPDKAPGGASTGAFEGASGVASGVASGRASNAVATKAPHAAEP</sequence>
<evidence type="ECO:0000256" key="6">
    <source>
        <dbReference type="SAM" id="SignalP"/>
    </source>
</evidence>
<feature type="compositionally biased region" description="Low complexity" evidence="5">
    <location>
        <begin position="1154"/>
        <end position="1176"/>
    </location>
</feature>
<dbReference type="InterPro" id="IPR053733">
    <property type="entry name" value="Heme_Transport_Util_sf"/>
</dbReference>
<evidence type="ECO:0000256" key="4">
    <source>
        <dbReference type="ARBA" id="ARBA00023145"/>
    </source>
</evidence>
<dbReference type="SUPFAM" id="SSF144064">
    <property type="entry name" value="Heme iron utilization protein-like"/>
    <property type="match status" value="1"/>
</dbReference>
<keyword evidence="3" id="KW-0378">Hydrolase</keyword>
<dbReference type="Gene3D" id="3.40.1570.10">
    <property type="entry name" value="HemS/ChuS/ChuX like domains"/>
    <property type="match status" value="2"/>
</dbReference>
<dbReference type="PANTHER" id="PTHR34218">
    <property type="entry name" value="PEPTIDASE S45 PENICILLIN AMIDASE"/>
    <property type="match status" value="1"/>
</dbReference>
<dbReference type="Proteomes" id="UP000243719">
    <property type="component" value="Unassembled WGS sequence"/>
</dbReference>
<feature type="compositionally biased region" description="Low complexity" evidence="5">
    <location>
        <begin position="928"/>
        <end position="939"/>
    </location>
</feature>
<dbReference type="EMBL" id="FNLO01000001">
    <property type="protein sequence ID" value="SDV46048.1"/>
    <property type="molecule type" value="Genomic_DNA"/>
</dbReference>
<dbReference type="Gene3D" id="2.30.120.10">
    <property type="match status" value="1"/>
</dbReference>
<dbReference type="SUPFAM" id="SSF56235">
    <property type="entry name" value="N-terminal nucleophile aminohydrolases (Ntn hydrolases)"/>
    <property type="match status" value="1"/>
</dbReference>
<accession>A0A1H2PJK4</accession>
<evidence type="ECO:0000313" key="7">
    <source>
        <dbReference type="EMBL" id="SDV46048.1"/>
    </source>
</evidence>
<dbReference type="InterPro" id="IPR002692">
    <property type="entry name" value="S45"/>
</dbReference>
<keyword evidence="4" id="KW-0865">Zymogen</keyword>
<evidence type="ECO:0000256" key="3">
    <source>
        <dbReference type="ARBA" id="ARBA00022801"/>
    </source>
</evidence>
<dbReference type="Pfam" id="PF01804">
    <property type="entry name" value="Penicil_amidase"/>
    <property type="match status" value="1"/>
</dbReference>
<evidence type="ECO:0000313" key="8">
    <source>
        <dbReference type="Proteomes" id="UP000243719"/>
    </source>
</evidence>
<dbReference type="GO" id="GO:0016811">
    <property type="term" value="F:hydrolase activity, acting on carbon-nitrogen (but not peptide) bonds, in linear amides"/>
    <property type="evidence" value="ECO:0007669"/>
    <property type="project" value="InterPro"/>
</dbReference>
<organism evidence="7 8">
    <name type="scientific">Chitinasiproducens palmae</name>
    <dbReference type="NCBI Taxonomy" id="1770053"/>
    <lineage>
        <taxon>Bacteria</taxon>
        <taxon>Pseudomonadati</taxon>
        <taxon>Pseudomonadota</taxon>
        <taxon>Betaproteobacteria</taxon>
        <taxon>Burkholderiales</taxon>
        <taxon>Burkholderiaceae</taxon>
        <taxon>Chitinasiproducens</taxon>
    </lineage>
</organism>
<feature type="signal peptide" evidence="6">
    <location>
        <begin position="1"/>
        <end position="25"/>
    </location>
</feature>
<dbReference type="STRING" id="1770053.SAMN05216551_10130"/>
<dbReference type="RefSeq" id="WP_211435270.1">
    <property type="nucleotide sequence ID" value="NZ_FNLO01000001.1"/>
</dbReference>
<evidence type="ECO:0000256" key="5">
    <source>
        <dbReference type="SAM" id="MobiDB-lite"/>
    </source>
</evidence>
<feature type="region of interest" description="Disordered" evidence="5">
    <location>
        <begin position="928"/>
        <end position="973"/>
    </location>
</feature>
<keyword evidence="8" id="KW-1185">Reference proteome</keyword>
<protein>
    <submittedName>
        <fullName evidence="7">Acyl-homoserine-lactone acylase</fullName>
    </submittedName>
</protein>
<evidence type="ECO:0000256" key="1">
    <source>
        <dbReference type="ARBA" id="ARBA00006586"/>
    </source>
</evidence>
<feature type="region of interest" description="Disordered" evidence="5">
    <location>
        <begin position="1131"/>
        <end position="1176"/>
    </location>
</feature>
<dbReference type="Gene3D" id="1.10.439.10">
    <property type="entry name" value="Penicillin Amidohydrolase, domain 1"/>
    <property type="match status" value="1"/>
</dbReference>
<feature type="chain" id="PRO_5017190380" evidence="6">
    <location>
        <begin position="26"/>
        <end position="1356"/>
    </location>
</feature>
<feature type="region of interest" description="Disordered" evidence="5">
    <location>
        <begin position="31"/>
        <end position="60"/>
    </location>
</feature>
<dbReference type="GO" id="GO:0017000">
    <property type="term" value="P:antibiotic biosynthetic process"/>
    <property type="evidence" value="ECO:0007669"/>
    <property type="project" value="InterPro"/>
</dbReference>
<feature type="compositionally biased region" description="Low complexity" evidence="5">
    <location>
        <begin position="37"/>
        <end position="60"/>
    </location>
</feature>